<name>A0A2R5EGR8_9BACL</name>
<evidence type="ECO:0000256" key="2">
    <source>
        <dbReference type="ARBA" id="ARBA00023125"/>
    </source>
</evidence>
<dbReference type="PRINTS" id="PR00032">
    <property type="entry name" value="HTHARAC"/>
</dbReference>
<dbReference type="PROSITE" id="PS01124">
    <property type="entry name" value="HTH_ARAC_FAMILY_2"/>
    <property type="match status" value="1"/>
</dbReference>
<keyword evidence="1" id="KW-0805">Transcription regulation</keyword>
<evidence type="ECO:0000313" key="5">
    <source>
        <dbReference type="EMBL" id="GBG05762.1"/>
    </source>
</evidence>
<sequence>MYWKDYGHEHAEFLYHTPGSWEQEQSVWVVRGGQSVTKPGYQAGPRRMDCYSLHLVTEGRLILREAEREIQLLGGDLFCKFKGRSYTYHRDPHCKRLTLSWLAFDGPGAESLLGSAGITPSVPYLRGRIGAALQAALTELFQLIRNTPGSDSLPYALEMQSLLLKFFASLNRTTLEKQPAPSTMEWVRQSIRYIELHAAEGLSVEQLAALTGMNRNYFSTAFAEQVGLSPLQYISKVRMDKAAELLDSTAASVTEIAYSLGYGNPFAFSRAFAKYAGMPPSAYRKRALDR</sequence>
<dbReference type="Pfam" id="PF12833">
    <property type="entry name" value="HTH_18"/>
    <property type="match status" value="1"/>
</dbReference>
<evidence type="ECO:0000256" key="1">
    <source>
        <dbReference type="ARBA" id="ARBA00023015"/>
    </source>
</evidence>
<dbReference type="SUPFAM" id="SSF46689">
    <property type="entry name" value="Homeodomain-like"/>
    <property type="match status" value="2"/>
</dbReference>
<dbReference type="AlphaFoldDB" id="A0A2R5EGR8"/>
<dbReference type="Gene3D" id="1.10.10.60">
    <property type="entry name" value="Homeodomain-like"/>
    <property type="match status" value="2"/>
</dbReference>
<dbReference type="GO" id="GO:0043565">
    <property type="term" value="F:sequence-specific DNA binding"/>
    <property type="evidence" value="ECO:0007669"/>
    <property type="project" value="InterPro"/>
</dbReference>
<dbReference type="PROSITE" id="PS00041">
    <property type="entry name" value="HTH_ARAC_FAMILY_1"/>
    <property type="match status" value="1"/>
</dbReference>
<dbReference type="Pfam" id="PF02311">
    <property type="entry name" value="AraC_binding"/>
    <property type="match status" value="1"/>
</dbReference>
<keyword evidence="6" id="KW-1185">Reference proteome</keyword>
<organism evidence="5 6">
    <name type="scientific">Paenibacillus agaridevorans</name>
    <dbReference type="NCBI Taxonomy" id="171404"/>
    <lineage>
        <taxon>Bacteria</taxon>
        <taxon>Bacillati</taxon>
        <taxon>Bacillota</taxon>
        <taxon>Bacilli</taxon>
        <taxon>Bacillales</taxon>
        <taxon>Paenibacillaceae</taxon>
        <taxon>Paenibacillus</taxon>
    </lineage>
</organism>
<keyword evidence="3" id="KW-0804">Transcription</keyword>
<evidence type="ECO:0000313" key="6">
    <source>
        <dbReference type="Proteomes" id="UP000245202"/>
    </source>
</evidence>
<dbReference type="PANTHER" id="PTHR43280:SF30">
    <property type="entry name" value="MMSAB OPERON REGULATORY PROTEIN"/>
    <property type="match status" value="1"/>
</dbReference>
<protein>
    <recommendedName>
        <fullName evidence="4">HTH araC/xylS-type domain-containing protein</fullName>
    </recommendedName>
</protein>
<dbReference type="RefSeq" id="WP_181376382.1">
    <property type="nucleotide sequence ID" value="NZ_BDQX01000022.1"/>
</dbReference>
<gene>
    <name evidence="5" type="ORF">PAT3040_00247</name>
</gene>
<dbReference type="InterPro" id="IPR037923">
    <property type="entry name" value="HTH-like"/>
</dbReference>
<dbReference type="InterPro" id="IPR003313">
    <property type="entry name" value="AraC-bd"/>
</dbReference>
<accession>A0A2R5EGR8</accession>
<dbReference type="SMART" id="SM00342">
    <property type="entry name" value="HTH_ARAC"/>
    <property type="match status" value="1"/>
</dbReference>
<dbReference type="EMBL" id="BDQX01000022">
    <property type="protein sequence ID" value="GBG05762.1"/>
    <property type="molecule type" value="Genomic_DNA"/>
</dbReference>
<keyword evidence="2" id="KW-0238">DNA-binding</keyword>
<reference evidence="5 6" key="1">
    <citation type="submission" date="2017-08" db="EMBL/GenBank/DDBJ databases">
        <title>Substantial Increase in Enzyme Production by Combined Drug-Resistance Mutations in Paenibacillus agaridevorans.</title>
        <authorList>
            <person name="Tanaka Y."/>
            <person name="Funane K."/>
            <person name="Hosaka T."/>
            <person name="Shiwa Y."/>
            <person name="Fujita N."/>
            <person name="Miyazaki T."/>
            <person name="Yoshikawa H."/>
            <person name="Murakami K."/>
            <person name="Kasahara K."/>
            <person name="Inaoka T."/>
            <person name="Hiraga Y."/>
            <person name="Ochi K."/>
        </authorList>
    </citation>
    <scope>NUCLEOTIDE SEQUENCE [LARGE SCALE GENOMIC DNA]</scope>
    <source>
        <strain evidence="5 6">T-3040</strain>
    </source>
</reference>
<comment type="caution">
    <text evidence="5">The sequence shown here is derived from an EMBL/GenBank/DDBJ whole genome shotgun (WGS) entry which is preliminary data.</text>
</comment>
<evidence type="ECO:0000256" key="3">
    <source>
        <dbReference type="ARBA" id="ARBA00023163"/>
    </source>
</evidence>
<evidence type="ECO:0000259" key="4">
    <source>
        <dbReference type="PROSITE" id="PS01124"/>
    </source>
</evidence>
<proteinExistence type="predicted"/>
<dbReference type="InterPro" id="IPR018062">
    <property type="entry name" value="HTH_AraC-typ_CS"/>
</dbReference>
<dbReference type="InterPro" id="IPR009057">
    <property type="entry name" value="Homeodomain-like_sf"/>
</dbReference>
<dbReference type="InterPro" id="IPR020449">
    <property type="entry name" value="Tscrpt_reg_AraC-type_HTH"/>
</dbReference>
<dbReference type="PANTHER" id="PTHR43280">
    <property type="entry name" value="ARAC-FAMILY TRANSCRIPTIONAL REGULATOR"/>
    <property type="match status" value="1"/>
</dbReference>
<feature type="domain" description="HTH araC/xylS-type" evidence="4">
    <location>
        <begin position="188"/>
        <end position="286"/>
    </location>
</feature>
<dbReference type="Proteomes" id="UP000245202">
    <property type="component" value="Unassembled WGS sequence"/>
</dbReference>
<dbReference type="SUPFAM" id="SSF51215">
    <property type="entry name" value="Regulatory protein AraC"/>
    <property type="match status" value="1"/>
</dbReference>
<dbReference type="InterPro" id="IPR018060">
    <property type="entry name" value="HTH_AraC"/>
</dbReference>
<dbReference type="GO" id="GO:0003700">
    <property type="term" value="F:DNA-binding transcription factor activity"/>
    <property type="evidence" value="ECO:0007669"/>
    <property type="project" value="InterPro"/>
</dbReference>